<gene>
    <name evidence="5" type="ORF">C4886_12550</name>
</gene>
<organism evidence="5 6">
    <name type="scientific">Blautia obeum</name>
    <dbReference type="NCBI Taxonomy" id="40520"/>
    <lineage>
        <taxon>Bacteria</taxon>
        <taxon>Bacillati</taxon>
        <taxon>Bacillota</taxon>
        <taxon>Clostridia</taxon>
        <taxon>Lachnospirales</taxon>
        <taxon>Lachnospiraceae</taxon>
        <taxon>Blautia</taxon>
    </lineage>
</organism>
<keyword evidence="2" id="KW-1133">Transmembrane helix</keyword>
<dbReference type="InterPro" id="IPR055382">
    <property type="entry name" value="DUF7601"/>
</dbReference>
<dbReference type="Gene3D" id="2.60.40.1140">
    <property type="entry name" value="Collagen-binding surface protein Cna, B-type domain"/>
    <property type="match status" value="1"/>
</dbReference>
<name>A0A367FYM3_9FIRM</name>
<keyword evidence="3" id="KW-0732">Signal</keyword>
<protein>
    <recommendedName>
        <fullName evidence="4">DUF7601 domain-containing protein</fullName>
    </recommendedName>
</protein>
<feature type="transmembrane region" description="Helical" evidence="2">
    <location>
        <begin position="575"/>
        <end position="593"/>
    </location>
</feature>
<dbReference type="AlphaFoldDB" id="A0A367FYM3"/>
<sequence>MIHNHSSGKYRLWRKVLSVCIAFAMICSVSISAFAVEASSETANENIETVQSGSAEDAEELTATEAENDQSVDEAQPEELAVTTGDENTEEPTDVIEAPSEDPEQPEEPSVEPGEEPIQPADPTVTEQPEEPTVTEQPEEPGATPAGDADASVDEVQDVELEAQADAQSVQDIEQEQDPVAVQERWGSYQNYTGIAAIYYLATPDGIPESNDTQYWAPESDKSKLFGKINTNGAVWEKVDNKDKNIRDYVNNHVSTWPDGTAGSSWIVKRSNSSGNVDGKTYFNYILDSIWNAYKDNLGNKLGITDLKQEDVTEITLKPFKISRDNSTTTKQNYHIDCTIDIVCKKTFTAKFWIKSPEASKYDLYDAKDYIRGRKVETTEKATIGSKEVINGITYVLDGWYPENAGGGACGDQKITTWPYLPKNTELADGTVNFYAHYTPLYTSVDIKKSVTGNMGDKGKKFNFTVSVINGRNTNLPFKIGEIQYEKPTTITLSDDQTTTLKQVPVGATVTITEDDYSNDRYTPSYAIDGKPSGTNNREAKITSISKRDNDVPHEVIFTNNKDAIPDTGLDLNTTPYILALCIVAAGAGVLLFRRRKRWS</sequence>
<evidence type="ECO:0000256" key="1">
    <source>
        <dbReference type="SAM" id="MobiDB-lite"/>
    </source>
</evidence>
<evidence type="ECO:0000313" key="6">
    <source>
        <dbReference type="Proteomes" id="UP000253208"/>
    </source>
</evidence>
<feature type="region of interest" description="Disordered" evidence="1">
    <location>
        <begin position="46"/>
        <end position="152"/>
    </location>
</feature>
<evidence type="ECO:0000313" key="5">
    <source>
        <dbReference type="EMBL" id="RCH42821.1"/>
    </source>
</evidence>
<proteinExistence type="predicted"/>
<feature type="compositionally biased region" description="Low complexity" evidence="1">
    <location>
        <begin position="123"/>
        <end position="136"/>
    </location>
</feature>
<feature type="compositionally biased region" description="Acidic residues" evidence="1">
    <location>
        <begin position="87"/>
        <end position="115"/>
    </location>
</feature>
<dbReference type="Pfam" id="PF24547">
    <property type="entry name" value="DUF7601"/>
    <property type="match status" value="1"/>
</dbReference>
<comment type="caution">
    <text evidence="5">The sequence shown here is derived from an EMBL/GenBank/DDBJ whole genome shotgun (WGS) entry which is preliminary data.</text>
</comment>
<dbReference type="RefSeq" id="WP_114002481.1">
    <property type="nucleotide sequence ID" value="NZ_PSQG01000018.1"/>
</dbReference>
<keyword evidence="2" id="KW-0812">Transmembrane</keyword>
<keyword evidence="2" id="KW-0472">Membrane</keyword>
<feature type="signal peptide" evidence="3">
    <location>
        <begin position="1"/>
        <end position="35"/>
    </location>
</feature>
<evidence type="ECO:0000259" key="4">
    <source>
        <dbReference type="Pfam" id="PF24547"/>
    </source>
</evidence>
<reference evidence="5 6" key="1">
    <citation type="submission" date="2018-02" db="EMBL/GenBank/DDBJ databases">
        <title>Complete genome sequencing of Faecalibacterium prausnitzii strains isolated from the human gut.</title>
        <authorList>
            <person name="Fitzgerald B.C."/>
            <person name="Shkoporov A.N."/>
            <person name="Ross P.R."/>
            <person name="Hill C."/>
        </authorList>
    </citation>
    <scope>NUCLEOTIDE SEQUENCE [LARGE SCALE GENOMIC DNA]</scope>
    <source>
        <strain evidence="5 6">APC942/31-1</strain>
    </source>
</reference>
<feature type="chain" id="PRO_5016842955" description="DUF7601 domain-containing protein" evidence="3">
    <location>
        <begin position="36"/>
        <end position="600"/>
    </location>
</feature>
<feature type="domain" description="DUF7601" evidence="4">
    <location>
        <begin position="445"/>
        <end position="561"/>
    </location>
</feature>
<dbReference type="Proteomes" id="UP000253208">
    <property type="component" value="Unassembled WGS sequence"/>
</dbReference>
<accession>A0A367FYM3</accession>
<dbReference type="EMBL" id="PSQG01000018">
    <property type="protein sequence ID" value="RCH42821.1"/>
    <property type="molecule type" value="Genomic_DNA"/>
</dbReference>
<feature type="compositionally biased region" description="Acidic residues" evidence="1">
    <location>
        <begin position="56"/>
        <end position="77"/>
    </location>
</feature>
<evidence type="ECO:0000256" key="3">
    <source>
        <dbReference type="SAM" id="SignalP"/>
    </source>
</evidence>
<evidence type="ECO:0000256" key="2">
    <source>
        <dbReference type="SAM" id="Phobius"/>
    </source>
</evidence>